<keyword evidence="2" id="KW-1185">Reference proteome</keyword>
<dbReference type="AlphaFoldDB" id="A0A1I0N1X7"/>
<protein>
    <submittedName>
        <fullName evidence="1">Uncharacterized protein</fullName>
    </submittedName>
</protein>
<name>A0A1I0N1X7_9EURY</name>
<organism evidence="1 2">
    <name type="scientific">Natrinema salifodinae</name>
    <dbReference type="NCBI Taxonomy" id="1202768"/>
    <lineage>
        <taxon>Archaea</taxon>
        <taxon>Methanobacteriati</taxon>
        <taxon>Methanobacteriota</taxon>
        <taxon>Stenosarchaea group</taxon>
        <taxon>Halobacteria</taxon>
        <taxon>Halobacteriales</taxon>
        <taxon>Natrialbaceae</taxon>
        <taxon>Natrinema</taxon>
    </lineage>
</organism>
<dbReference type="Proteomes" id="UP000183275">
    <property type="component" value="Unassembled WGS sequence"/>
</dbReference>
<dbReference type="EMBL" id="FOIS01000002">
    <property type="protein sequence ID" value="SEV94821.1"/>
    <property type="molecule type" value="Genomic_DNA"/>
</dbReference>
<dbReference type="RefSeq" id="WP_049990620.1">
    <property type="nucleotide sequence ID" value="NZ_FOIS01000002.1"/>
</dbReference>
<reference evidence="2" key="1">
    <citation type="submission" date="2016-10" db="EMBL/GenBank/DDBJ databases">
        <authorList>
            <person name="Varghese N."/>
        </authorList>
    </citation>
    <scope>NUCLEOTIDE SEQUENCE [LARGE SCALE GENOMIC DNA]</scope>
    <source>
        <strain evidence="2">CGMCC 1.12284</strain>
    </source>
</reference>
<evidence type="ECO:0000313" key="2">
    <source>
        <dbReference type="Proteomes" id="UP000183275"/>
    </source>
</evidence>
<sequence>MGPPDTIAPFTTEHHYTEPVETEQTQFGIDRFHHLVPLDWFLVALFEIDAWSYEFFLNNRGLFEESHRAITVDFDYDVDRNPDGTGKPFHILFRDSEGKESKCYPRTHYLLRLLDYDEETYEVVELTPTDGHDSVNVVIQKRLPHIPRE</sequence>
<evidence type="ECO:0000313" key="1">
    <source>
        <dbReference type="EMBL" id="SEV94821.1"/>
    </source>
</evidence>
<accession>A0A1I0N1X7</accession>
<gene>
    <name evidence="1" type="ORF">SAMN05216285_1236</name>
</gene>
<proteinExistence type="predicted"/>
<dbReference type="OrthoDB" id="346089at2157"/>